<name>A0A1I4VYP7_9BACE</name>
<dbReference type="Proteomes" id="UP000183766">
    <property type="component" value="Unassembled WGS sequence"/>
</dbReference>
<reference evidence="1 2" key="1">
    <citation type="submission" date="2016-10" db="EMBL/GenBank/DDBJ databases">
        <authorList>
            <person name="de Groot N.N."/>
        </authorList>
    </citation>
    <scope>NUCLEOTIDE SEQUENCE [LARGE SCALE GENOMIC DNA]</scope>
    <source>
        <strain evidence="1 2">NLAE-zl-C202</strain>
    </source>
</reference>
<protein>
    <submittedName>
        <fullName evidence="1">Uncharacterized protein</fullName>
    </submittedName>
</protein>
<accession>A0A1I4VYP7</accession>
<evidence type="ECO:0000313" key="2">
    <source>
        <dbReference type="Proteomes" id="UP000183766"/>
    </source>
</evidence>
<dbReference type="EMBL" id="FOUM01000019">
    <property type="protein sequence ID" value="SFN06464.1"/>
    <property type="molecule type" value="Genomic_DNA"/>
</dbReference>
<sequence>MLRLAFDFIIAWREIRARPNAYILKLIYE</sequence>
<dbReference type="AlphaFoldDB" id="A0A1I4VYP7"/>
<organism evidence="1 2">
    <name type="scientific">Bacteroides xylanisolvens</name>
    <dbReference type="NCBI Taxonomy" id="371601"/>
    <lineage>
        <taxon>Bacteria</taxon>
        <taxon>Pseudomonadati</taxon>
        <taxon>Bacteroidota</taxon>
        <taxon>Bacteroidia</taxon>
        <taxon>Bacteroidales</taxon>
        <taxon>Bacteroidaceae</taxon>
        <taxon>Bacteroides</taxon>
    </lineage>
</organism>
<evidence type="ECO:0000313" key="1">
    <source>
        <dbReference type="EMBL" id="SFN06464.1"/>
    </source>
</evidence>
<gene>
    <name evidence="1" type="ORF">SAMN05216250_1192</name>
</gene>
<proteinExistence type="predicted"/>